<dbReference type="InterPro" id="IPR015797">
    <property type="entry name" value="NUDIX_hydrolase-like_dom_sf"/>
</dbReference>
<evidence type="ECO:0000259" key="3">
    <source>
        <dbReference type="PROSITE" id="PS51462"/>
    </source>
</evidence>
<dbReference type="PANTHER" id="PTHR43046">
    <property type="entry name" value="GDP-MANNOSE MANNOSYL HYDROLASE"/>
    <property type="match status" value="1"/>
</dbReference>
<name>A0ABZ2BNV1_9RHOB</name>
<feature type="domain" description="Nudix hydrolase" evidence="3">
    <location>
        <begin position="5"/>
        <end position="136"/>
    </location>
</feature>
<sequence length="151" mass="17107">MLKKPVRLAARAVIIHEAKLLLVNAWPKARSTLLCAPGGGVEPGTSLPENLVREVHEETGLRVRVNTPCLVNEFHDPRTGFHQVEVFFRCELLGTHHIAEDWKDPENIVNRHVWAREDEMTELHFKPASLAQVAFSQANGFTYDPLERIVI</sequence>
<reference evidence="4 5" key="1">
    <citation type="submission" date="2015-07" db="EMBL/GenBank/DDBJ databases">
        <authorList>
            <person name="Voget S."/>
            <person name="Dogs M."/>
            <person name="Brinkhoff T.H."/>
            <person name="Daniel R."/>
        </authorList>
    </citation>
    <scope>NUCLEOTIDE SEQUENCE [LARGE SCALE GENOMIC DNA]</scope>
    <source>
        <strain evidence="4 5">B14</strain>
    </source>
</reference>
<dbReference type="RefSeq" id="WP_187428306.1">
    <property type="nucleotide sequence ID" value="NZ_CP143423.1"/>
</dbReference>
<dbReference type="SUPFAM" id="SSF55811">
    <property type="entry name" value="Nudix"/>
    <property type="match status" value="1"/>
</dbReference>
<evidence type="ECO:0000256" key="2">
    <source>
        <dbReference type="ARBA" id="ARBA00022801"/>
    </source>
</evidence>
<dbReference type="PROSITE" id="PS51462">
    <property type="entry name" value="NUDIX"/>
    <property type="match status" value="1"/>
</dbReference>
<evidence type="ECO:0000313" key="4">
    <source>
        <dbReference type="EMBL" id="WVX47658.1"/>
    </source>
</evidence>
<accession>A0ABZ2BNV1</accession>
<dbReference type="Gene3D" id="3.90.79.10">
    <property type="entry name" value="Nucleoside Triphosphate Pyrophosphohydrolase"/>
    <property type="match status" value="1"/>
</dbReference>
<evidence type="ECO:0000313" key="5">
    <source>
        <dbReference type="Proteomes" id="UP001318682"/>
    </source>
</evidence>
<keyword evidence="5" id="KW-1185">Reference proteome</keyword>
<reference evidence="5" key="2">
    <citation type="submission" date="2024-01" db="EMBL/GenBank/DDBJ databases">
        <title>Roseobacter fucihabitans sp. nov., isolated from the brown alga Fucus spiralis.</title>
        <authorList>
            <person name="Hahnke S."/>
            <person name="Berger M."/>
            <person name="Schlingloff A."/>
            <person name="Athale I."/>
            <person name="Neumann-Schaal M."/>
            <person name="Adenaya A."/>
            <person name="Poehlein A."/>
            <person name="Daniel R."/>
            <person name="Pertersen J."/>
            <person name="Brinkhoff T."/>
        </authorList>
    </citation>
    <scope>NUCLEOTIDE SEQUENCE [LARGE SCALE GENOMIC DNA]</scope>
    <source>
        <strain evidence="5">B14</strain>
    </source>
</reference>
<gene>
    <name evidence="4" type="ORF">ROLI_007290</name>
</gene>
<dbReference type="Pfam" id="PF00293">
    <property type="entry name" value="NUDIX"/>
    <property type="match status" value="1"/>
</dbReference>
<protein>
    <recommendedName>
        <fullName evidence="3">Nudix hydrolase domain-containing protein</fullName>
    </recommendedName>
</protein>
<comment type="cofactor">
    <cofactor evidence="1">
        <name>Mg(2+)</name>
        <dbReference type="ChEBI" id="CHEBI:18420"/>
    </cofactor>
</comment>
<dbReference type="PANTHER" id="PTHR43046:SF14">
    <property type="entry name" value="MUTT_NUDIX FAMILY PROTEIN"/>
    <property type="match status" value="1"/>
</dbReference>
<keyword evidence="2" id="KW-0378">Hydrolase</keyword>
<evidence type="ECO:0000256" key="1">
    <source>
        <dbReference type="ARBA" id="ARBA00001946"/>
    </source>
</evidence>
<dbReference type="EMBL" id="CP143423">
    <property type="protein sequence ID" value="WVX47658.1"/>
    <property type="molecule type" value="Genomic_DNA"/>
</dbReference>
<proteinExistence type="predicted"/>
<organism evidence="4 5">
    <name type="scientific">Roseobacter fucihabitans</name>
    <dbReference type="NCBI Taxonomy" id="1537242"/>
    <lineage>
        <taxon>Bacteria</taxon>
        <taxon>Pseudomonadati</taxon>
        <taxon>Pseudomonadota</taxon>
        <taxon>Alphaproteobacteria</taxon>
        <taxon>Rhodobacterales</taxon>
        <taxon>Roseobacteraceae</taxon>
        <taxon>Roseobacter</taxon>
    </lineage>
</organism>
<dbReference type="Proteomes" id="UP001318682">
    <property type="component" value="Chromosome"/>
</dbReference>
<dbReference type="InterPro" id="IPR000086">
    <property type="entry name" value="NUDIX_hydrolase_dom"/>
</dbReference>